<dbReference type="PANTHER" id="PTHR42686:SF1">
    <property type="entry name" value="GH17980P-RELATED"/>
    <property type="match status" value="1"/>
</dbReference>
<dbReference type="EMBL" id="LT598457">
    <property type="protein sequence ID" value="SCU94547.1"/>
    <property type="molecule type" value="Genomic_DNA"/>
</dbReference>
<dbReference type="Pfam" id="PF00248">
    <property type="entry name" value="Aldo_ket_red"/>
    <property type="match status" value="1"/>
</dbReference>
<dbReference type="Proteomes" id="UP000190274">
    <property type="component" value="Chromosome G"/>
</dbReference>
<reference evidence="4" key="1">
    <citation type="submission" date="2016-03" db="EMBL/GenBank/DDBJ databases">
        <authorList>
            <person name="Devillers H."/>
        </authorList>
    </citation>
    <scope>NUCLEOTIDE SEQUENCE [LARGE SCALE GENOMIC DNA]</scope>
</reference>
<dbReference type="InterPro" id="IPR036812">
    <property type="entry name" value="NAD(P)_OxRdtase_dom_sf"/>
</dbReference>
<dbReference type="Gene3D" id="3.20.20.100">
    <property type="entry name" value="NADP-dependent oxidoreductase domain"/>
    <property type="match status" value="1"/>
</dbReference>
<feature type="domain" description="NADP-dependent oxidoreductase" evidence="2">
    <location>
        <begin position="22"/>
        <end position="295"/>
    </location>
</feature>
<dbReference type="InterPro" id="IPR044480">
    <property type="entry name" value="Ara2-like"/>
</dbReference>
<evidence type="ECO:0000313" key="3">
    <source>
        <dbReference type="EMBL" id="SCU94547.1"/>
    </source>
</evidence>
<dbReference type="SUPFAM" id="SSF51430">
    <property type="entry name" value="NAD(P)-linked oxidoreductase"/>
    <property type="match status" value="1"/>
</dbReference>
<sequence length="336" mass="37819">MLKPIGPFNEVVRGRSIQELPKLILGGATLNTQYNTDPASLPIVEMLRMAFQLGIRAIDTSPYYGSSESLYGKALEALKQEFSRETYFICTKVGRIRLDEFDYSRASIRSSVMRSCERLRTDYLDVVFLHDVEFVETVQVIEALKELRRLKDEGVILNFGISGYPVDFLFSIALKSLDDEDIGPLDVVLSYANLNLQNVTLRDYALRFKQQARVKVVENGSILSMSLLRAQETKAFHPCSADLRELAAQAAKYATRNGQDLASLATRYAYSEWLQTGPTVLGVSSVQELEIALKSYWDVVDRNGALAPPDILLVDHIQKNIFGKHMNETWESGIPH</sequence>
<dbReference type="PRINTS" id="PR00069">
    <property type="entry name" value="ALDKETRDTASE"/>
</dbReference>
<evidence type="ECO:0000256" key="1">
    <source>
        <dbReference type="ARBA" id="ARBA00023002"/>
    </source>
</evidence>
<evidence type="ECO:0000313" key="4">
    <source>
        <dbReference type="Proteomes" id="UP000190274"/>
    </source>
</evidence>
<dbReference type="AlphaFoldDB" id="A0A1G4JUB3"/>
<organism evidence="3 4">
    <name type="scientific">Lachancea dasiensis</name>
    <dbReference type="NCBI Taxonomy" id="1072105"/>
    <lineage>
        <taxon>Eukaryota</taxon>
        <taxon>Fungi</taxon>
        <taxon>Dikarya</taxon>
        <taxon>Ascomycota</taxon>
        <taxon>Saccharomycotina</taxon>
        <taxon>Saccharomycetes</taxon>
        <taxon>Saccharomycetales</taxon>
        <taxon>Saccharomycetaceae</taxon>
        <taxon>Lachancea</taxon>
    </lineage>
</organism>
<dbReference type="CDD" id="cd19164">
    <property type="entry name" value="AKR_ARA2"/>
    <property type="match status" value="1"/>
</dbReference>
<proteinExistence type="predicted"/>
<dbReference type="STRING" id="1266660.A0A1G4JUB3"/>
<name>A0A1G4JUB3_9SACH</name>
<keyword evidence="4" id="KW-1185">Reference proteome</keyword>
<accession>A0A1G4JUB3</accession>
<dbReference type="GO" id="GO:0045290">
    <property type="term" value="F:D-arabinose 1-dehydrogenase [NAD(P)+] activity"/>
    <property type="evidence" value="ECO:0007669"/>
    <property type="project" value="EnsemblFungi"/>
</dbReference>
<dbReference type="GO" id="GO:0070485">
    <property type="term" value="P:dehydro-D-arabinono-1,4-lactone biosynthetic process"/>
    <property type="evidence" value="ECO:0007669"/>
    <property type="project" value="EnsemblFungi"/>
</dbReference>
<gene>
    <name evidence="3" type="ORF">LADA_0G09230G</name>
</gene>
<dbReference type="PANTHER" id="PTHR42686">
    <property type="entry name" value="GH17980P-RELATED"/>
    <property type="match status" value="1"/>
</dbReference>
<keyword evidence="1" id="KW-0560">Oxidoreductase</keyword>
<evidence type="ECO:0000259" key="2">
    <source>
        <dbReference type="Pfam" id="PF00248"/>
    </source>
</evidence>
<dbReference type="GO" id="GO:0005829">
    <property type="term" value="C:cytosol"/>
    <property type="evidence" value="ECO:0007669"/>
    <property type="project" value="TreeGrafter"/>
</dbReference>
<dbReference type="InterPro" id="IPR020471">
    <property type="entry name" value="AKR"/>
</dbReference>
<protein>
    <submittedName>
        <fullName evidence="3">LADA_0G09230g1_1</fullName>
    </submittedName>
</protein>
<dbReference type="OrthoDB" id="5286008at2759"/>
<dbReference type="InterPro" id="IPR023210">
    <property type="entry name" value="NADP_OxRdtase_dom"/>
</dbReference>